<keyword evidence="1" id="KW-0472">Membrane</keyword>
<accession>A0A0D3HUL6</accession>
<feature type="transmembrane region" description="Helical" evidence="1">
    <location>
        <begin position="25"/>
        <end position="46"/>
    </location>
</feature>
<keyword evidence="3" id="KW-1185">Reference proteome</keyword>
<reference evidence="2" key="2">
    <citation type="submission" date="2015-03" db="UniProtKB">
        <authorList>
            <consortium name="EnsemblPlants"/>
        </authorList>
    </citation>
    <scope>IDENTIFICATION</scope>
</reference>
<dbReference type="Proteomes" id="UP000026960">
    <property type="component" value="Chromosome 12"/>
</dbReference>
<evidence type="ECO:0000256" key="1">
    <source>
        <dbReference type="SAM" id="Phobius"/>
    </source>
</evidence>
<organism evidence="2">
    <name type="scientific">Oryza barthii</name>
    <dbReference type="NCBI Taxonomy" id="65489"/>
    <lineage>
        <taxon>Eukaryota</taxon>
        <taxon>Viridiplantae</taxon>
        <taxon>Streptophyta</taxon>
        <taxon>Embryophyta</taxon>
        <taxon>Tracheophyta</taxon>
        <taxon>Spermatophyta</taxon>
        <taxon>Magnoliopsida</taxon>
        <taxon>Liliopsida</taxon>
        <taxon>Poales</taxon>
        <taxon>Poaceae</taxon>
        <taxon>BOP clade</taxon>
        <taxon>Oryzoideae</taxon>
        <taxon>Oryzeae</taxon>
        <taxon>Oryzinae</taxon>
        <taxon>Oryza</taxon>
    </lineage>
</organism>
<reference evidence="2" key="1">
    <citation type="journal article" date="2009" name="Rice">
        <title>De Novo Next Generation Sequencing of Plant Genomes.</title>
        <authorList>
            <person name="Rounsley S."/>
            <person name="Marri P.R."/>
            <person name="Yu Y."/>
            <person name="He R."/>
            <person name="Sisneros N."/>
            <person name="Goicoechea J.L."/>
            <person name="Lee S.J."/>
            <person name="Angelova A."/>
            <person name="Kudrna D."/>
            <person name="Luo M."/>
            <person name="Affourtit J."/>
            <person name="Desany B."/>
            <person name="Knight J."/>
            <person name="Niazi F."/>
            <person name="Egholm M."/>
            <person name="Wing R.A."/>
        </authorList>
    </citation>
    <scope>NUCLEOTIDE SEQUENCE [LARGE SCALE GENOMIC DNA]</scope>
    <source>
        <strain evidence="2">cv. IRGC 105608</strain>
    </source>
</reference>
<sequence length="56" mass="6769">MPFDAGEAGRRHDFILDYTGKVHRIPFSTMLLLYLVELLYDTWFFLWENYVLEPEV</sequence>
<dbReference type="PaxDb" id="65489-OBART12G12430.1"/>
<dbReference type="Gramene" id="OBART12G12430.1">
    <property type="protein sequence ID" value="OBART12G12430.1"/>
    <property type="gene ID" value="OBART12G12430"/>
</dbReference>
<evidence type="ECO:0000313" key="2">
    <source>
        <dbReference type="EnsemblPlants" id="OBART12G12430.1"/>
    </source>
</evidence>
<protein>
    <submittedName>
        <fullName evidence="2">Uncharacterized protein</fullName>
    </submittedName>
</protein>
<keyword evidence="1" id="KW-1133">Transmembrane helix</keyword>
<keyword evidence="1" id="KW-0812">Transmembrane</keyword>
<proteinExistence type="predicted"/>
<dbReference type="AlphaFoldDB" id="A0A0D3HUL6"/>
<dbReference type="HOGENOM" id="CLU_194825_0_0_1"/>
<evidence type="ECO:0000313" key="3">
    <source>
        <dbReference type="Proteomes" id="UP000026960"/>
    </source>
</evidence>
<dbReference type="EnsemblPlants" id="OBART12G12430.1">
    <property type="protein sequence ID" value="OBART12G12430.1"/>
    <property type="gene ID" value="OBART12G12430"/>
</dbReference>
<name>A0A0D3HUL6_9ORYZ</name>